<dbReference type="RefSeq" id="YP_010769729.1">
    <property type="nucleotide sequence ID" value="NC_074058.1"/>
</dbReference>
<evidence type="ECO:0000256" key="7">
    <source>
        <dbReference type="ARBA" id="ARBA00030248"/>
    </source>
</evidence>
<feature type="non-terminal residue" evidence="11">
    <location>
        <position position="558"/>
    </location>
</feature>
<dbReference type="GO" id="GO:0000166">
    <property type="term" value="F:nucleotide binding"/>
    <property type="evidence" value="ECO:0007669"/>
    <property type="project" value="UniProtKB-KW"/>
</dbReference>
<dbReference type="InterPro" id="IPR005093">
    <property type="entry name" value="RNArep_beta"/>
</dbReference>
<evidence type="ECO:0000313" key="11">
    <source>
        <dbReference type="EMBL" id="DAD49875.1"/>
    </source>
</evidence>
<dbReference type="Proteomes" id="UP000677841">
    <property type="component" value="Segment"/>
</dbReference>
<keyword evidence="9" id="KW-0460">Magnesium</keyword>
<dbReference type="GO" id="GO:0003968">
    <property type="term" value="F:RNA-directed RNA polymerase activity"/>
    <property type="evidence" value="ECO:0007669"/>
    <property type="project" value="UniProtKB-KW"/>
</dbReference>
<sequence length="558" mass="63382">MNVSHGARLLKLELDVVSRLCENIGTPRAIMVYMLIKDKQFDELADLSFDPSNYLDHQHARVADDYLVTAILSKNPRLPVSANPEEAAMVKFWEAESRCAETNTRLDLFSAGRDLPDRDILRVVLKAQQYIARILGPLTRSKLSYAEDHMRFGPGSTTSLSGVVTQGKKYSHRSLDATPRALPFRTFCFPERWKAFATEISPRRSSKLRVVPKKATCGRTICIEPDLNIFIQLGFGALIRKQLHLFGLDLSTQSINQEAARRASISGRNCTMDLTSASDLNARASVWLMLPYDWANALHFSRVDFIEDSEGREHELHKWSSMGNGYTFELETLIFYSIALAAVDEKDEWDAETEVCCYGDDLIFPSSCSDLVTRTLEFLGFKVNTKKTFGSGLFRESCGADFFNGHNVRPIFLRTQHHDYETATYITANRLREWGSRRNGEGSVDARLLPSWLRCFTALGIRDRHIVPAGYGDVGFEGQIDPKKLPASRGVYLRRGWEVVRFYYRRIEAVSYTISEEGCLTAFLNGNFSDFSLAREDIRGRYTRPKTRIGSAFRWTDL</sequence>
<keyword evidence="2 11" id="KW-0696">RNA-directed RNA polymerase</keyword>
<reference evidence="11" key="1">
    <citation type="submission" date="2020-09" db="EMBL/GenBank/DDBJ databases">
        <title>Leviviricetes taxonomy.</title>
        <authorList>
            <person name="Stockdale S.R."/>
            <person name="Callanan J."/>
            <person name="Adriaenssens E.M."/>
            <person name="Kuhn J.H."/>
            <person name="Rumnieks J."/>
            <person name="Shkoporov A."/>
            <person name="Draper L.A."/>
            <person name="Ross P."/>
            <person name="Hill C."/>
        </authorList>
    </citation>
    <scope>NUCLEOTIDE SEQUENCE</scope>
</reference>
<keyword evidence="6" id="KW-0693">Viral RNA replication</keyword>
<organism evidence="11 12">
    <name type="scientific">ssRNA phage EOC000</name>
    <dbReference type="NCBI Taxonomy" id="2785994"/>
    <lineage>
        <taxon>Viruses</taxon>
        <taxon>Riboviria</taxon>
        <taxon>Orthornavirae</taxon>
        <taxon>Lenarviricota</taxon>
        <taxon>Leviviricetes</taxon>
        <taxon>Norzivirales</taxon>
        <taxon>Fiersviridae</taxon>
        <taxon>Fagihyuvirus</taxon>
        <taxon>Fagihyuvirus tegeticola</taxon>
        <taxon>Phulivirus tegeticola</taxon>
    </lineage>
</organism>
<evidence type="ECO:0000256" key="2">
    <source>
        <dbReference type="ARBA" id="ARBA00022484"/>
    </source>
</evidence>
<evidence type="ECO:0000256" key="3">
    <source>
        <dbReference type="ARBA" id="ARBA00022679"/>
    </source>
</evidence>
<evidence type="ECO:0000256" key="5">
    <source>
        <dbReference type="ARBA" id="ARBA00022741"/>
    </source>
</evidence>
<evidence type="ECO:0000259" key="10">
    <source>
        <dbReference type="PROSITE" id="PS50522"/>
    </source>
</evidence>
<keyword evidence="4" id="KW-0548">Nucleotidyltransferase</keyword>
<dbReference type="InterPro" id="IPR043502">
    <property type="entry name" value="DNA/RNA_pol_sf"/>
</dbReference>
<evidence type="ECO:0000256" key="9">
    <source>
        <dbReference type="PIRSR" id="PIRSR605093-1"/>
    </source>
</evidence>
<dbReference type="InterPro" id="IPR007096">
    <property type="entry name" value="RNA-dir_Rpol_cat_phage"/>
</dbReference>
<dbReference type="PROSITE" id="PS50522">
    <property type="entry name" value="RDRP_PHAGE"/>
    <property type="match status" value="1"/>
</dbReference>
<keyword evidence="12" id="KW-1185">Reference proteome</keyword>
<dbReference type="GeneID" id="80398828"/>
<evidence type="ECO:0000313" key="12">
    <source>
        <dbReference type="Proteomes" id="UP000677841"/>
    </source>
</evidence>
<gene>
    <name evidence="11" type="primary">EOC000_3</name>
</gene>
<comment type="catalytic activity">
    <reaction evidence="8">
        <text>RNA(n) + a ribonucleoside 5'-triphosphate = RNA(n+1) + diphosphate</text>
        <dbReference type="Rhea" id="RHEA:21248"/>
        <dbReference type="Rhea" id="RHEA-COMP:14527"/>
        <dbReference type="Rhea" id="RHEA-COMP:17342"/>
        <dbReference type="ChEBI" id="CHEBI:33019"/>
        <dbReference type="ChEBI" id="CHEBI:61557"/>
        <dbReference type="ChEBI" id="CHEBI:140395"/>
        <dbReference type="EC" id="2.7.7.48"/>
    </reaction>
</comment>
<evidence type="ECO:0000256" key="6">
    <source>
        <dbReference type="ARBA" id="ARBA00022953"/>
    </source>
</evidence>
<keyword evidence="9" id="KW-0479">Metal-binding</keyword>
<feature type="binding site" evidence="9">
    <location>
        <position position="273"/>
    </location>
    <ligand>
        <name>Mg(2+)</name>
        <dbReference type="ChEBI" id="CHEBI:18420"/>
        <label>2</label>
    </ligand>
</feature>
<dbReference type="Pfam" id="PF03431">
    <property type="entry name" value="RNA_replicase_B"/>
    <property type="match status" value="1"/>
</dbReference>
<accession>A0A8S5KXL0</accession>
<dbReference type="EC" id="2.7.7.48" evidence="1"/>
<comment type="cofactor">
    <cofactor evidence="9">
        <name>Mg(2+)</name>
        <dbReference type="ChEBI" id="CHEBI:18420"/>
    </cofactor>
    <text evidence="9">Binds 2 Mg(2+) per subunit.</text>
</comment>
<keyword evidence="5" id="KW-0547">Nucleotide-binding</keyword>
<name>A0A8S5KXL0_9VIRU</name>
<dbReference type="EMBL" id="BK013366">
    <property type="protein sequence ID" value="DAD49875.1"/>
    <property type="molecule type" value="Genomic_RNA"/>
</dbReference>
<evidence type="ECO:0000256" key="4">
    <source>
        <dbReference type="ARBA" id="ARBA00022695"/>
    </source>
</evidence>
<feature type="binding site" evidence="9">
    <location>
        <position position="360"/>
    </location>
    <ligand>
        <name>Mg(2+)</name>
        <dbReference type="ChEBI" id="CHEBI:18420"/>
        <label>2</label>
    </ligand>
</feature>
<dbReference type="SUPFAM" id="SSF56672">
    <property type="entry name" value="DNA/RNA polymerases"/>
    <property type="match status" value="1"/>
</dbReference>
<protein>
    <recommendedName>
        <fullName evidence="1">RNA-directed RNA polymerase</fullName>
        <ecNumber evidence="1">2.7.7.48</ecNumber>
    </recommendedName>
    <alternativeName>
        <fullName evidence="7">RNA replicase beta chain</fullName>
    </alternativeName>
</protein>
<dbReference type="GO" id="GO:0046872">
    <property type="term" value="F:metal ion binding"/>
    <property type="evidence" value="ECO:0007669"/>
    <property type="project" value="UniProtKB-KW"/>
</dbReference>
<evidence type="ECO:0000256" key="1">
    <source>
        <dbReference type="ARBA" id="ARBA00012494"/>
    </source>
</evidence>
<feature type="domain" description="RdRp catalytic" evidence="10">
    <location>
        <begin position="258"/>
        <end position="392"/>
    </location>
</feature>
<keyword evidence="3" id="KW-0808">Transferase</keyword>
<evidence type="ECO:0000256" key="8">
    <source>
        <dbReference type="ARBA" id="ARBA00048744"/>
    </source>
</evidence>
<feature type="binding site" evidence="9">
    <location>
        <position position="361"/>
    </location>
    <ligand>
        <name>Mg(2+)</name>
        <dbReference type="ChEBI" id="CHEBI:18420"/>
        <label>2</label>
    </ligand>
</feature>
<proteinExistence type="predicted"/>
<dbReference type="KEGG" id="vg:80398828"/>
<dbReference type="GO" id="GO:0039694">
    <property type="term" value="P:viral RNA genome replication"/>
    <property type="evidence" value="ECO:0007669"/>
    <property type="project" value="InterPro"/>
</dbReference>